<comment type="cofactor">
    <cofactor evidence="1 14">
        <name>heme</name>
        <dbReference type="ChEBI" id="CHEBI:30413"/>
    </cofactor>
</comment>
<dbReference type="Proteomes" id="UP000479190">
    <property type="component" value="Unassembled WGS sequence"/>
</dbReference>
<evidence type="ECO:0000256" key="16">
    <source>
        <dbReference type="SAM" id="Phobius"/>
    </source>
</evidence>
<comment type="subcellular location">
    <subcellularLocation>
        <location evidence="4">Endoplasmic reticulum membrane</location>
        <topology evidence="4">Peripheral membrane protein</topology>
    </subcellularLocation>
    <subcellularLocation>
        <location evidence="3">Microsome membrane</location>
        <topology evidence="3">Peripheral membrane protein</topology>
    </subcellularLocation>
</comment>
<dbReference type="PANTHER" id="PTHR24291:SF189">
    <property type="entry name" value="CYTOCHROME P450 4C3-RELATED"/>
    <property type="match status" value="1"/>
</dbReference>
<dbReference type="InterPro" id="IPR050196">
    <property type="entry name" value="Cytochrome_P450_Monoox"/>
</dbReference>
<keyword evidence="13 16" id="KW-0472">Membrane</keyword>
<dbReference type="GO" id="GO:0016705">
    <property type="term" value="F:oxidoreductase activity, acting on paired donors, with incorporation or reduction of molecular oxygen"/>
    <property type="evidence" value="ECO:0007669"/>
    <property type="project" value="InterPro"/>
</dbReference>
<evidence type="ECO:0000256" key="11">
    <source>
        <dbReference type="ARBA" id="ARBA00023004"/>
    </source>
</evidence>
<dbReference type="SUPFAM" id="SSF48264">
    <property type="entry name" value="Cytochrome P450"/>
    <property type="match status" value="1"/>
</dbReference>
<keyword evidence="6 14" id="KW-0349">Heme</keyword>
<evidence type="ECO:0000256" key="2">
    <source>
        <dbReference type="ARBA" id="ARBA00003690"/>
    </source>
</evidence>
<evidence type="ECO:0000256" key="10">
    <source>
        <dbReference type="ARBA" id="ARBA00023002"/>
    </source>
</evidence>
<accession>A0A6H5J771</accession>
<evidence type="ECO:0000256" key="8">
    <source>
        <dbReference type="ARBA" id="ARBA00022824"/>
    </source>
</evidence>
<evidence type="ECO:0000313" key="18">
    <source>
        <dbReference type="Proteomes" id="UP000479190"/>
    </source>
</evidence>
<protein>
    <recommendedName>
        <fullName evidence="19">Cytochrome P450</fullName>
    </recommendedName>
</protein>
<keyword evidence="16" id="KW-0812">Transmembrane</keyword>
<dbReference type="Gene3D" id="1.10.630.10">
    <property type="entry name" value="Cytochrome P450"/>
    <property type="match status" value="2"/>
</dbReference>
<dbReference type="GO" id="GO:0005506">
    <property type="term" value="F:iron ion binding"/>
    <property type="evidence" value="ECO:0007669"/>
    <property type="project" value="InterPro"/>
</dbReference>
<evidence type="ECO:0000256" key="14">
    <source>
        <dbReference type="PIRSR" id="PIRSR602401-1"/>
    </source>
</evidence>
<dbReference type="PRINTS" id="PR00385">
    <property type="entry name" value="P450"/>
</dbReference>
<comment type="similarity">
    <text evidence="5 15">Belongs to the cytochrome P450 family.</text>
</comment>
<keyword evidence="8" id="KW-0256">Endoplasmic reticulum</keyword>
<evidence type="ECO:0008006" key="19">
    <source>
        <dbReference type="Google" id="ProtNLM"/>
    </source>
</evidence>
<proteinExistence type="inferred from homology"/>
<dbReference type="Pfam" id="PF00067">
    <property type="entry name" value="p450"/>
    <property type="match status" value="1"/>
</dbReference>
<keyword evidence="12 15" id="KW-0503">Monooxygenase</keyword>
<keyword evidence="18" id="KW-1185">Reference proteome</keyword>
<evidence type="ECO:0000256" key="6">
    <source>
        <dbReference type="ARBA" id="ARBA00022617"/>
    </source>
</evidence>
<feature type="transmembrane region" description="Helical" evidence="16">
    <location>
        <begin position="6"/>
        <end position="23"/>
    </location>
</feature>
<keyword evidence="16" id="KW-1133">Transmembrane helix</keyword>
<dbReference type="InterPro" id="IPR036396">
    <property type="entry name" value="Cyt_P450_sf"/>
</dbReference>
<sequence length="446" mass="52089">MWILLATIIVLACTAYLAIFYFWKLGKIRKLVKCPGPPSIPFIGSAHYFMGSTEDILNEFRKWMNMYPSPFHAWLGTRLFYVVYEPQQLKTILASSKAIEKEDLYKFARPWMGTGLFTAPASKWRLHRKLIMPTFNPRILEGFVEIFAKQANVLVKELRVELDAGEFDIFQYVSLCTLDIICETAMGVPSSVQVQRKSLYVDAAKRLFEIMFSRMLKIWMHPDIVFNLTRDGRNWREGIRFVHDLTDQGNDTTALVNTYVLFMLALFPDVQEKVYQEQFEIYGDSDPGDVPVRHEDLNRMDYLERVIKETLRIFPIAPIVVRKITDDLNIGEHTLVKGSSVVLAFLKTHWSEEYWPDPMRFDPDRFLPEECLKRHPYTFLPFSGGQRNCIGRKYAMMAMKVLLATIVRKYVLIKDQVILLEDIRLKIDLMLKPVEPINLRIEKRHA</sequence>
<comment type="function">
    <text evidence="2">May be involved in the metabolism of insect hormones and in the breakdown of synthetic insecticides.</text>
</comment>
<dbReference type="PRINTS" id="PR00463">
    <property type="entry name" value="EP450I"/>
</dbReference>
<reference evidence="17 18" key="1">
    <citation type="submission" date="2020-02" db="EMBL/GenBank/DDBJ databases">
        <authorList>
            <person name="Ferguson B K."/>
        </authorList>
    </citation>
    <scope>NUCLEOTIDE SEQUENCE [LARGE SCALE GENOMIC DNA]</scope>
</reference>
<evidence type="ECO:0000256" key="1">
    <source>
        <dbReference type="ARBA" id="ARBA00001971"/>
    </source>
</evidence>
<dbReference type="GO" id="GO:0004497">
    <property type="term" value="F:monooxygenase activity"/>
    <property type="evidence" value="ECO:0007669"/>
    <property type="project" value="UniProtKB-KW"/>
</dbReference>
<keyword evidence="10 15" id="KW-0560">Oxidoreductase</keyword>
<evidence type="ECO:0000313" key="17">
    <source>
        <dbReference type="EMBL" id="CAB0045304.1"/>
    </source>
</evidence>
<dbReference type="EMBL" id="CADCXV010001560">
    <property type="protein sequence ID" value="CAB0045304.1"/>
    <property type="molecule type" value="Genomic_DNA"/>
</dbReference>
<keyword evidence="9" id="KW-0492">Microsome</keyword>
<name>A0A6H5J771_9HYME</name>
<dbReference type="InterPro" id="IPR001128">
    <property type="entry name" value="Cyt_P450"/>
</dbReference>
<dbReference type="OrthoDB" id="1470350at2759"/>
<evidence type="ECO:0000256" key="15">
    <source>
        <dbReference type="RuleBase" id="RU000461"/>
    </source>
</evidence>
<feature type="binding site" description="axial binding residue" evidence="14">
    <location>
        <position position="389"/>
    </location>
    <ligand>
        <name>heme</name>
        <dbReference type="ChEBI" id="CHEBI:30413"/>
    </ligand>
    <ligandPart>
        <name>Fe</name>
        <dbReference type="ChEBI" id="CHEBI:18248"/>
    </ligandPart>
</feature>
<keyword evidence="11 14" id="KW-0408">Iron</keyword>
<evidence type="ECO:0000256" key="13">
    <source>
        <dbReference type="ARBA" id="ARBA00023136"/>
    </source>
</evidence>
<evidence type="ECO:0000256" key="3">
    <source>
        <dbReference type="ARBA" id="ARBA00004174"/>
    </source>
</evidence>
<dbReference type="CDD" id="cd20628">
    <property type="entry name" value="CYP4"/>
    <property type="match status" value="1"/>
</dbReference>
<dbReference type="InterPro" id="IPR002401">
    <property type="entry name" value="Cyt_P450_E_grp-I"/>
</dbReference>
<gene>
    <name evidence="17" type="ORF">TBRA_LOCUS16833</name>
</gene>
<dbReference type="InterPro" id="IPR017972">
    <property type="entry name" value="Cyt_P450_CS"/>
</dbReference>
<dbReference type="PROSITE" id="PS00086">
    <property type="entry name" value="CYTOCHROME_P450"/>
    <property type="match status" value="1"/>
</dbReference>
<dbReference type="GO" id="GO:0005789">
    <property type="term" value="C:endoplasmic reticulum membrane"/>
    <property type="evidence" value="ECO:0007669"/>
    <property type="project" value="UniProtKB-SubCell"/>
</dbReference>
<keyword evidence="7 14" id="KW-0479">Metal-binding</keyword>
<evidence type="ECO:0000256" key="4">
    <source>
        <dbReference type="ARBA" id="ARBA00004406"/>
    </source>
</evidence>
<dbReference type="PANTHER" id="PTHR24291">
    <property type="entry name" value="CYTOCHROME P450 FAMILY 4"/>
    <property type="match status" value="1"/>
</dbReference>
<dbReference type="GO" id="GO:0020037">
    <property type="term" value="F:heme binding"/>
    <property type="evidence" value="ECO:0007669"/>
    <property type="project" value="InterPro"/>
</dbReference>
<organism evidence="17 18">
    <name type="scientific">Trichogramma brassicae</name>
    <dbReference type="NCBI Taxonomy" id="86971"/>
    <lineage>
        <taxon>Eukaryota</taxon>
        <taxon>Metazoa</taxon>
        <taxon>Ecdysozoa</taxon>
        <taxon>Arthropoda</taxon>
        <taxon>Hexapoda</taxon>
        <taxon>Insecta</taxon>
        <taxon>Pterygota</taxon>
        <taxon>Neoptera</taxon>
        <taxon>Endopterygota</taxon>
        <taxon>Hymenoptera</taxon>
        <taxon>Apocrita</taxon>
        <taxon>Proctotrupomorpha</taxon>
        <taxon>Chalcidoidea</taxon>
        <taxon>Trichogrammatidae</taxon>
        <taxon>Trichogramma</taxon>
    </lineage>
</organism>
<evidence type="ECO:0000256" key="12">
    <source>
        <dbReference type="ARBA" id="ARBA00023033"/>
    </source>
</evidence>
<evidence type="ECO:0000256" key="7">
    <source>
        <dbReference type="ARBA" id="ARBA00022723"/>
    </source>
</evidence>
<evidence type="ECO:0000256" key="5">
    <source>
        <dbReference type="ARBA" id="ARBA00010617"/>
    </source>
</evidence>
<evidence type="ECO:0000256" key="9">
    <source>
        <dbReference type="ARBA" id="ARBA00022848"/>
    </source>
</evidence>
<dbReference type="AlphaFoldDB" id="A0A6H5J771"/>